<evidence type="ECO:0000313" key="3">
    <source>
        <dbReference type="Proteomes" id="UP000294963"/>
    </source>
</evidence>
<name>A0A4R1XKS7_ACICA</name>
<evidence type="ECO:0000313" key="2">
    <source>
        <dbReference type="EMBL" id="TCM62315.1"/>
    </source>
</evidence>
<keyword evidence="3" id="KW-1185">Reference proteome</keyword>
<dbReference type="AlphaFoldDB" id="A0A4R1XKS7"/>
<reference evidence="2 3" key="1">
    <citation type="submission" date="2019-03" db="EMBL/GenBank/DDBJ databases">
        <title>Genomic analyses of the natural microbiome of Caenorhabditis elegans.</title>
        <authorList>
            <person name="Samuel B."/>
        </authorList>
    </citation>
    <scope>NUCLEOTIDE SEQUENCE [LARGE SCALE GENOMIC DNA]</scope>
    <source>
        <strain evidence="2 3">JUb89</strain>
    </source>
</reference>
<dbReference type="InterPro" id="IPR006528">
    <property type="entry name" value="Phage_head_morphogenesis_dom"/>
</dbReference>
<comment type="caution">
    <text evidence="2">The sequence shown here is derived from an EMBL/GenBank/DDBJ whole genome shotgun (WGS) entry which is preliminary data.</text>
</comment>
<proteinExistence type="predicted"/>
<dbReference type="Proteomes" id="UP000294963">
    <property type="component" value="Unassembled WGS sequence"/>
</dbReference>
<feature type="domain" description="Phage head morphogenesis" evidence="1">
    <location>
        <begin position="154"/>
        <end position="270"/>
    </location>
</feature>
<organism evidence="2 3">
    <name type="scientific">Acinetobacter calcoaceticus</name>
    <dbReference type="NCBI Taxonomy" id="471"/>
    <lineage>
        <taxon>Bacteria</taxon>
        <taxon>Pseudomonadati</taxon>
        <taxon>Pseudomonadota</taxon>
        <taxon>Gammaproteobacteria</taxon>
        <taxon>Moraxellales</taxon>
        <taxon>Moraxellaceae</taxon>
        <taxon>Acinetobacter</taxon>
        <taxon>Acinetobacter calcoaceticus/baumannii complex</taxon>
    </lineage>
</organism>
<sequence>MDQNEIESLLLTALSQHLAYSYRVSTQAVNESIKTFSSLSSTMVSELRESLESLTDAERVALSSGKYTTPELKNINSILSEWSSSVAAELPALFEAGALGLVASESAYVTKLAAGNATEINAKKVIKQATSRPLAGGQLVAEMFASVAEKSKAQVEHAIRDGINTGKTNQEIVAGIRGTRTRVGDSYQYVGGILDASKASIDRTVRTTRSHVANEAYVDTWIALGYEYVKFISVLDGRTSRRCASLDQTIYSIDDAYPRPPLHFNCRSVIVGVDADGKLAGLRPFVSDSRKVKDIPKDGRDGKIGQVDANTSFAEFFAGGDKDFQIDWLGPTKYKLYKEGGYTIDRFVDPLGKEYTLKQLKALDEKTFRNLGL</sequence>
<dbReference type="EMBL" id="SLVJ01000025">
    <property type="protein sequence ID" value="TCM62315.1"/>
    <property type="molecule type" value="Genomic_DNA"/>
</dbReference>
<gene>
    <name evidence="2" type="ORF">EC844_12543</name>
</gene>
<dbReference type="OrthoDB" id="8614104at2"/>
<dbReference type="Pfam" id="PF04233">
    <property type="entry name" value="Phage_Mu_F"/>
    <property type="match status" value="1"/>
</dbReference>
<dbReference type="NCBIfam" id="TIGR01641">
    <property type="entry name" value="phageSPP1_gp7"/>
    <property type="match status" value="1"/>
</dbReference>
<evidence type="ECO:0000259" key="1">
    <source>
        <dbReference type="Pfam" id="PF04233"/>
    </source>
</evidence>
<accession>A0A4R1XKS7</accession>
<protein>
    <submittedName>
        <fullName evidence="2">SPP1 gp7 family putative phage head morphogenesis protein</fullName>
    </submittedName>
</protein>